<keyword evidence="3" id="KW-1185">Reference proteome</keyword>
<feature type="compositionally biased region" description="Polar residues" evidence="1">
    <location>
        <begin position="14"/>
        <end position="30"/>
    </location>
</feature>
<proteinExistence type="predicted"/>
<dbReference type="EMBL" id="PXXK01000060">
    <property type="protein sequence ID" value="RFN52756.1"/>
    <property type="molecule type" value="Genomic_DNA"/>
</dbReference>
<feature type="region of interest" description="Disordered" evidence="1">
    <location>
        <begin position="1"/>
        <end position="30"/>
    </location>
</feature>
<gene>
    <name evidence="2" type="ORF">FIE12Z_3024</name>
</gene>
<sequence length="312" mass="36718">MKMPTLPKAFGSSDELTQPSTMPPRQSQPISIATDPFNKLPAELRLIIITFLGWRGNFNSLCEASPIFYRQRKTDSMLVAWDAMHKNFETSTGYHQGQLLLKYALKLANLLWYCANKPQMFSSVEGTSIRYYPGLVNIPDEQQGVRLIDKILNWDVSDPLFTGHKYLIFEVNALWDRMMTWQIGRISTFRAYMEEHKRLECYTERFQRQFGDYGKMLPNSLPPPTSAWRRPVLFVLLILELMNSTYFTYQPREGSWEYWVENSFWRRFVPTALMMAQSVHTDFLEVPEDHSDNDSDDYPELDYETKRELRLI</sequence>
<evidence type="ECO:0000256" key="1">
    <source>
        <dbReference type="SAM" id="MobiDB-lite"/>
    </source>
</evidence>
<protein>
    <submittedName>
        <fullName evidence="2">Uncharacterized protein</fullName>
    </submittedName>
</protein>
<name>A0A395MXW0_9HYPO</name>
<reference evidence="2 3" key="1">
    <citation type="journal article" date="2018" name="PLoS Pathog.">
        <title>Evolution of structural diversity of trichothecenes, a family of toxins produced by plant pathogenic and entomopathogenic fungi.</title>
        <authorList>
            <person name="Proctor R.H."/>
            <person name="McCormick S.P."/>
            <person name="Kim H.S."/>
            <person name="Cardoza R.E."/>
            <person name="Stanley A.M."/>
            <person name="Lindo L."/>
            <person name="Kelly A."/>
            <person name="Brown D.W."/>
            <person name="Lee T."/>
            <person name="Vaughan M.M."/>
            <person name="Alexander N.J."/>
            <person name="Busman M."/>
            <person name="Gutierrez S."/>
        </authorList>
    </citation>
    <scope>NUCLEOTIDE SEQUENCE [LARGE SCALE GENOMIC DNA]</scope>
    <source>
        <strain evidence="2 3">NRRL 13405</strain>
    </source>
</reference>
<accession>A0A395MXW0</accession>
<dbReference type="Proteomes" id="UP000265631">
    <property type="component" value="Unassembled WGS sequence"/>
</dbReference>
<evidence type="ECO:0000313" key="2">
    <source>
        <dbReference type="EMBL" id="RFN52756.1"/>
    </source>
</evidence>
<evidence type="ECO:0000313" key="3">
    <source>
        <dbReference type="Proteomes" id="UP000265631"/>
    </source>
</evidence>
<dbReference type="AlphaFoldDB" id="A0A395MXW0"/>
<comment type="caution">
    <text evidence="2">The sequence shown here is derived from an EMBL/GenBank/DDBJ whole genome shotgun (WGS) entry which is preliminary data.</text>
</comment>
<organism evidence="2 3">
    <name type="scientific">Fusarium flagelliforme</name>
    <dbReference type="NCBI Taxonomy" id="2675880"/>
    <lineage>
        <taxon>Eukaryota</taxon>
        <taxon>Fungi</taxon>
        <taxon>Dikarya</taxon>
        <taxon>Ascomycota</taxon>
        <taxon>Pezizomycotina</taxon>
        <taxon>Sordariomycetes</taxon>
        <taxon>Hypocreomycetidae</taxon>
        <taxon>Hypocreales</taxon>
        <taxon>Nectriaceae</taxon>
        <taxon>Fusarium</taxon>
        <taxon>Fusarium incarnatum-equiseti species complex</taxon>
    </lineage>
</organism>